<keyword evidence="2" id="KW-1185">Reference proteome</keyword>
<protein>
    <recommendedName>
        <fullName evidence="3">DUF2487 domain-containing protein</fullName>
    </recommendedName>
</protein>
<evidence type="ECO:0000313" key="1">
    <source>
        <dbReference type="EMBL" id="GGI12263.1"/>
    </source>
</evidence>
<dbReference type="AlphaFoldDB" id="A0A8J3AFH5"/>
<reference evidence="2" key="1">
    <citation type="journal article" date="2019" name="Int. J. Syst. Evol. Microbiol.">
        <title>The Global Catalogue of Microorganisms (GCM) 10K type strain sequencing project: providing services to taxonomists for standard genome sequencing and annotation.</title>
        <authorList>
            <consortium name="The Broad Institute Genomics Platform"/>
            <consortium name="The Broad Institute Genome Sequencing Center for Infectious Disease"/>
            <person name="Wu L."/>
            <person name="Ma J."/>
        </authorList>
    </citation>
    <scope>NUCLEOTIDE SEQUENCE [LARGE SCALE GENOMIC DNA]</scope>
    <source>
        <strain evidence="2">CGMCC 1.14993</strain>
    </source>
</reference>
<dbReference type="Proteomes" id="UP000626244">
    <property type="component" value="Unassembled WGS sequence"/>
</dbReference>
<sequence length="149" mass="17560">MKWTTSDLEQVLAHQQYIDTIIVPLCPVSLHKDQISLAEQREDLIILTSEIERTYKGRVVIAPEFTYLLGENNKLDRLNEWHQEFIQSGMKHVFYLTCDYDWKQLNAEFNETLIWLPALNINNLDETTQRVIVDKQLTHLNALFSKIWG</sequence>
<name>A0A8J3AFH5_9BACI</name>
<gene>
    <name evidence="1" type="ORF">GCM10007380_12040</name>
</gene>
<evidence type="ECO:0000313" key="2">
    <source>
        <dbReference type="Proteomes" id="UP000626244"/>
    </source>
</evidence>
<accession>A0A8J3AFH5</accession>
<organism evidence="1 2">
    <name type="scientific">Gottfriedia solisilvae</name>
    <dbReference type="NCBI Taxonomy" id="1516104"/>
    <lineage>
        <taxon>Bacteria</taxon>
        <taxon>Bacillati</taxon>
        <taxon>Bacillota</taxon>
        <taxon>Bacilli</taxon>
        <taxon>Bacillales</taxon>
        <taxon>Bacillaceae</taxon>
        <taxon>Gottfriedia</taxon>
    </lineage>
</organism>
<proteinExistence type="predicted"/>
<dbReference type="RefSeq" id="WP_087999416.1">
    <property type="nucleotide sequence ID" value="NZ_BMHB01000001.1"/>
</dbReference>
<dbReference type="Pfam" id="PF10673">
    <property type="entry name" value="DUF2487"/>
    <property type="match status" value="1"/>
</dbReference>
<dbReference type="EMBL" id="BMHB01000001">
    <property type="protein sequence ID" value="GGI12263.1"/>
    <property type="molecule type" value="Genomic_DNA"/>
</dbReference>
<evidence type="ECO:0008006" key="3">
    <source>
        <dbReference type="Google" id="ProtNLM"/>
    </source>
</evidence>
<dbReference type="OrthoDB" id="2678750at2"/>
<comment type="caution">
    <text evidence="1">The sequence shown here is derived from an EMBL/GenBank/DDBJ whole genome shotgun (WGS) entry which is preliminary data.</text>
</comment>
<dbReference type="InterPro" id="IPR019615">
    <property type="entry name" value="DUF2487"/>
</dbReference>